<evidence type="ECO:0000313" key="2">
    <source>
        <dbReference type="Proteomes" id="UP000186098"/>
    </source>
</evidence>
<dbReference type="Proteomes" id="UP000186098">
    <property type="component" value="Unassembled WGS sequence"/>
</dbReference>
<dbReference type="RefSeq" id="WP_083947556.1">
    <property type="nucleotide sequence ID" value="NZ_FTOM01000001.1"/>
</dbReference>
<organism evidence="1 2">
    <name type="scientific">Phaeovulum vinaykumarii</name>
    <dbReference type="NCBI Taxonomy" id="407234"/>
    <lineage>
        <taxon>Bacteria</taxon>
        <taxon>Pseudomonadati</taxon>
        <taxon>Pseudomonadota</taxon>
        <taxon>Alphaproteobacteria</taxon>
        <taxon>Rhodobacterales</taxon>
        <taxon>Paracoccaceae</taxon>
        <taxon>Phaeovulum</taxon>
    </lineage>
</organism>
<protein>
    <submittedName>
        <fullName evidence="1">Shikimate dehydrogenase</fullName>
    </submittedName>
</protein>
<reference evidence="2" key="1">
    <citation type="submission" date="2017-01" db="EMBL/GenBank/DDBJ databases">
        <authorList>
            <person name="Varghese N."/>
            <person name="Submissions S."/>
        </authorList>
    </citation>
    <scope>NUCLEOTIDE SEQUENCE [LARGE SCALE GENOMIC DNA]</scope>
    <source>
        <strain evidence="2">DSM 18714</strain>
    </source>
</reference>
<dbReference type="SUPFAM" id="SSF51735">
    <property type="entry name" value="NAD(P)-binding Rossmann-fold domains"/>
    <property type="match status" value="1"/>
</dbReference>
<accession>A0A1N7K752</accession>
<gene>
    <name evidence="1" type="ORF">SAMN05421795_101672</name>
</gene>
<dbReference type="OrthoDB" id="9792692at2"/>
<sequence>MRSPPADTPFRRQLVSQGAAFLSGFELFFHQGLAAFEIFTGLRVEDRDWVRAFLTHSPSGSPP</sequence>
<dbReference type="InterPro" id="IPR036291">
    <property type="entry name" value="NAD(P)-bd_dom_sf"/>
</dbReference>
<dbReference type="AlphaFoldDB" id="A0A1N7K752"/>
<name>A0A1N7K752_9RHOB</name>
<keyword evidence="2" id="KW-1185">Reference proteome</keyword>
<dbReference type="EMBL" id="FTOM01000001">
    <property type="protein sequence ID" value="SIS57409.1"/>
    <property type="molecule type" value="Genomic_DNA"/>
</dbReference>
<evidence type="ECO:0000313" key="1">
    <source>
        <dbReference type="EMBL" id="SIS57409.1"/>
    </source>
</evidence>
<proteinExistence type="predicted"/>
<dbReference type="Gene3D" id="3.40.50.720">
    <property type="entry name" value="NAD(P)-binding Rossmann-like Domain"/>
    <property type="match status" value="1"/>
</dbReference>